<keyword evidence="3" id="KW-1185">Reference proteome</keyword>
<name>A0A2T2P8D3_CORCC</name>
<evidence type="ECO:0000313" key="3">
    <source>
        <dbReference type="Proteomes" id="UP000240883"/>
    </source>
</evidence>
<dbReference type="STRING" id="1448308.A0A2T2P8D3"/>
<dbReference type="OrthoDB" id="3799875at2759"/>
<accession>A0A2T2P8D3</accession>
<dbReference type="AlphaFoldDB" id="A0A2T2P8D3"/>
<gene>
    <name evidence="2" type="ORF">BS50DRAFT_566831</name>
</gene>
<protein>
    <submittedName>
        <fullName evidence="2">Uncharacterized protein</fullName>
    </submittedName>
</protein>
<reference evidence="2 3" key="1">
    <citation type="journal article" date="2018" name="Front. Microbiol.">
        <title>Genome-Wide Analysis of Corynespora cassiicola Leaf Fall Disease Putative Effectors.</title>
        <authorList>
            <person name="Lopez D."/>
            <person name="Ribeiro S."/>
            <person name="Label P."/>
            <person name="Fumanal B."/>
            <person name="Venisse J.S."/>
            <person name="Kohler A."/>
            <person name="de Oliveira R.R."/>
            <person name="Labutti K."/>
            <person name="Lipzen A."/>
            <person name="Lail K."/>
            <person name="Bauer D."/>
            <person name="Ohm R.A."/>
            <person name="Barry K.W."/>
            <person name="Spatafora J."/>
            <person name="Grigoriev I.V."/>
            <person name="Martin F.M."/>
            <person name="Pujade-Renaud V."/>
        </authorList>
    </citation>
    <scope>NUCLEOTIDE SEQUENCE [LARGE SCALE GENOMIC DNA]</scope>
    <source>
        <strain evidence="2 3">Philippines</strain>
    </source>
</reference>
<sequence length="685" mass="76473">MSCQVGNAQDGHTAEFLSEKELLEYIKITELLAKTNAMRNIPEFFYQRYNRCNHREALYHYLTDFSNLLVRRDESIAVAAVDTKGHLLRISETVACAGSAPKDDAEVDETNVGLASDGAADIGDSVARWWLSRAKSNSGKGLVPSTNVTTAEHGATLVQLVRRTYTAKDDAEQRVSREKLSQYVYVSSCARIYSRFEAGRGSRNLYEFLTKTGDDIRAFTGAHAQDQASNLLEDEPLSAPHTRALSLLIDTLRSLHDVDLQDATAWEEALADGQPIYYNASGRLAFQTLISLVVTELYKAVVDLVCDLNDGQTIKEDDCPFPYPSPYTDHGPEWDPLDPQAWDWAQATDERASTVGTLMALLGLLRVDLGRYLVRNLVFLRGVFEIADARTRVDGRFYQPQPQPQSQQQPSQEGLDESLRAEVAEVDNEVQRKAWGCGVLLWLEQIGLHDRAMMKLSKSLAAKDDRNRVCGDVVRSVKLEYVRVDSPPAQACPPPQHMGDYLDGFEIAPGSKLAGGDVVRIRRWMYRMNGNLPVDYFLRPVALTPALHCEATIPSLYIFARHVQKAQKAGARTAWPHSLPSQRTIDSLASPLHVLAASQKCCPSCSALSEWTKTRELDVPVLLYPGGVALWRASALAPWLPRRAGEAMLHHARTCLRFRLGQILEAEKTIEMQASFLMNPLRWNF</sequence>
<proteinExistence type="predicted"/>
<organism evidence="2 3">
    <name type="scientific">Corynespora cassiicola Philippines</name>
    <dbReference type="NCBI Taxonomy" id="1448308"/>
    <lineage>
        <taxon>Eukaryota</taxon>
        <taxon>Fungi</taxon>
        <taxon>Dikarya</taxon>
        <taxon>Ascomycota</taxon>
        <taxon>Pezizomycotina</taxon>
        <taxon>Dothideomycetes</taxon>
        <taxon>Pleosporomycetidae</taxon>
        <taxon>Pleosporales</taxon>
        <taxon>Corynesporascaceae</taxon>
        <taxon>Corynespora</taxon>
    </lineage>
</organism>
<evidence type="ECO:0000256" key="1">
    <source>
        <dbReference type="SAM" id="MobiDB-lite"/>
    </source>
</evidence>
<dbReference type="EMBL" id="KZ678128">
    <property type="protein sequence ID" value="PSN73907.1"/>
    <property type="molecule type" value="Genomic_DNA"/>
</dbReference>
<dbReference type="Proteomes" id="UP000240883">
    <property type="component" value="Unassembled WGS sequence"/>
</dbReference>
<feature type="region of interest" description="Disordered" evidence="1">
    <location>
        <begin position="396"/>
        <end position="418"/>
    </location>
</feature>
<evidence type="ECO:0000313" key="2">
    <source>
        <dbReference type="EMBL" id="PSN73907.1"/>
    </source>
</evidence>